<gene>
    <name evidence="1" type="ORF">OXU80_22215</name>
</gene>
<keyword evidence="2" id="KW-1185">Reference proteome</keyword>
<sequence length="293" mass="32826">MDHRILIGAPNRLDGAALSGGSWAAGMPLSNLKTREFSRRARSTDTAPASATFTLDFGRPRPLRILALIAHNLSLTARVRYEIAEVESFITRLYDATVDVWGSIANAPWSIDAQEWENDSFWLGTYDQEDIEGFTPTSSHIMPAEITGRYLRITILDELNEDDFIEVGRVFAGPAVSPTINYQWGGTLGYEIDTAVEQSLGGNEFFDVREPVRIFRFALQHLTDDEGFGIFLELVRRYGVHGEVFIVPEPLDTFNGIRRNFLGRMRQPGALEQVGWMNGGSAHAIAFEIKELR</sequence>
<dbReference type="Proteomes" id="UP001163223">
    <property type="component" value="Chromosome"/>
</dbReference>
<evidence type="ECO:0000313" key="1">
    <source>
        <dbReference type="EMBL" id="WAJ27530.1"/>
    </source>
</evidence>
<evidence type="ECO:0000313" key="2">
    <source>
        <dbReference type="Proteomes" id="UP001163223"/>
    </source>
</evidence>
<protein>
    <submittedName>
        <fullName evidence="1">Uncharacterized protein</fullName>
    </submittedName>
</protein>
<accession>A0ACD4NLK2</accession>
<organism evidence="1 2">
    <name type="scientific">Antarcticirhabdus aurantiaca</name>
    <dbReference type="NCBI Taxonomy" id="2606717"/>
    <lineage>
        <taxon>Bacteria</taxon>
        <taxon>Pseudomonadati</taxon>
        <taxon>Pseudomonadota</taxon>
        <taxon>Alphaproteobacteria</taxon>
        <taxon>Hyphomicrobiales</taxon>
        <taxon>Aurantimonadaceae</taxon>
        <taxon>Antarcticirhabdus</taxon>
    </lineage>
</organism>
<name>A0ACD4NLK2_9HYPH</name>
<proteinExistence type="predicted"/>
<reference evidence="1" key="1">
    <citation type="submission" date="2022-11" db="EMBL/GenBank/DDBJ databases">
        <title>beta-Carotene-producing bacterium, Jeongeuplla avenae sp. nov., alleviates the salt stress of Arabidopsis seedlings.</title>
        <authorList>
            <person name="Jiang L."/>
            <person name="Lee J."/>
        </authorList>
    </citation>
    <scope>NUCLEOTIDE SEQUENCE</scope>
    <source>
        <strain evidence="1">DY_R2A_6</strain>
    </source>
</reference>
<dbReference type="EMBL" id="CP113520">
    <property type="protein sequence ID" value="WAJ27530.1"/>
    <property type="molecule type" value="Genomic_DNA"/>
</dbReference>